<dbReference type="GO" id="GO:0005886">
    <property type="term" value="C:plasma membrane"/>
    <property type="evidence" value="ECO:0007669"/>
    <property type="project" value="UniProtKB-SubCell"/>
</dbReference>
<feature type="transmembrane region" description="Helical" evidence="8">
    <location>
        <begin position="321"/>
        <end position="339"/>
    </location>
</feature>
<feature type="transmembrane region" description="Helical" evidence="8">
    <location>
        <begin position="136"/>
        <end position="154"/>
    </location>
</feature>
<keyword evidence="7 8" id="KW-0472">Membrane</keyword>
<evidence type="ECO:0000256" key="2">
    <source>
        <dbReference type="ARBA" id="ARBA00022475"/>
    </source>
</evidence>
<proteinExistence type="predicted"/>
<dbReference type="PANTHER" id="PTHR33908">
    <property type="entry name" value="MANNOSYLTRANSFERASE YKCB-RELATED"/>
    <property type="match status" value="1"/>
</dbReference>
<comment type="subcellular location">
    <subcellularLocation>
        <location evidence="1">Cell membrane</location>
        <topology evidence="1">Multi-pass membrane protein</topology>
    </subcellularLocation>
</comment>
<organism evidence="9 10">
    <name type="scientific">Seinonella peptonophila</name>
    <dbReference type="NCBI Taxonomy" id="112248"/>
    <lineage>
        <taxon>Bacteria</taxon>
        <taxon>Bacillati</taxon>
        <taxon>Bacillota</taxon>
        <taxon>Bacilli</taxon>
        <taxon>Bacillales</taxon>
        <taxon>Thermoactinomycetaceae</taxon>
        <taxon>Seinonella</taxon>
    </lineage>
</organism>
<feature type="transmembrane region" description="Helical" evidence="8">
    <location>
        <begin position="12"/>
        <end position="31"/>
    </location>
</feature>
<name>A0A1M4YL69_9BACL</name>
<dbReference type="EMBL" id="FQVL01000007">
    <property type="protein sequence ID" value="SHF06500.1"/>
    <property type="molecule type" value="Genomic_DNA"/>
</dbReference>
<keyword evidence="5 8" id="KW-0812">Transmembrane</keyword>
<gene>
    <name evidence="9" type="ORF">SAMN05444392_10718</name>
</gene>
<feature type="transmembrane region" description="Helical" evidence="8">
    <location>
        <begin position="295"/>
        <end position="314"/>
    </location>
</feature>
<protein>
    <recommendedName>
        <fullName evidence="11">Dolichyl-phosphate-mannose-protein mannosyltransferase</fullName>
    </recommendedName>
</protein>
<keyword evidence="2" id="KW-1003">Cell membrane</keyword>
<keyword evidence="6 8" id="KW-1133">Transmembrane helix</keyword>
<evidence type="ECO:0000313" key="10">
    <source>
        <dbReference type="Proteomes" id="UP000184476"/>
    </source>
</evidence>
<keyword evidence="4" id="KW-0808">Transferase</keyword>
<feature type="transmembrane region" description="Helical" evidence="8">
    <location>
        <begin position="166"/>
        <end position="194"/>
    </location>
</feature>
<evidence type="ECO:0008006" key="11">
    <source>
        <dbReference type="Google" id="ProtNLM"/>
    </source>
</evidence>
<feature type="transmembrane region" description="Helical" evidence="8">
    <location>
        <begin position="110"/>
        <end position="130"/>
    </location>
</feature>
<evidence type="ECO:0000256" key="7">
    <source>
        <dbReference type="ARBA" id="ARBA00023136"/>
    </source>
</evidence>
<dbReference type="GO" id="GO:0016763">
    <property type="term" value="F:pentosyltransferase activity"/>
    <property type="evidence" value="ECO:0007669"/>
    <property type="project" value="TreeGrafter"/>
</dbReference>
<evidence type="ECO:0000313" key="9">
    <source>
        <dbReference type="EMBL" id="SHF06500.1"/>
    </source>
</evidence>
<dbReference type="AlphaFoldDB" id="A0A1M4YL69"/>
<feature type="transmembrane region" description="Helical" evidence="8">
    <location>
        <begin position="345"/>
        <end position="364"/>
    </location>
</feature>
<feature type="transmembrane region" description="Helical" evidence="8">
    <location>
        <begin position="81"/>
        <end position="103"/>
    </location>
</feature>
<sequence>MNGVEKRKRRWLYLWIGLIGLIIYGGTRLPFLGHLPESWDAVDFALALDRFDIHAMQPHFPGYPLFIFPAMMIHSWVTNPYLSLSIISFLANFVSLFLFYCLAKKFLSQTMSIVATVCFAVHPLVWITSLQPMSDSLGLCILLAYLYILGRHFLDTPRNEKHDGYALIGAAILYVLLLGVRLSYFPIGVVWLFALWHFLREDGHWVWTSSRWRFPLMAFILGNMTLFLWVWLVSFSEGGVLAYLKLGKAFLSGHFTDWGGTLLTEHQSLLNRLQLAFHQIWTSILNGANPGEPFISQWLALLLLLMIIWGTVELKMNRKGIFLYLSWVPMIVWVFYGQNLDKPRHLLPIVPIVILYVLIGIQSYMKYGKWTRKMGWIVIILIFLCQGLFGSYLVTRYLSPSPVMALTQYLQQHMNPDHVITFTWEEERVIHAVAPDYLTQRLRSWSVFTNRMQGLPSGTTVLLTSSVVHGFANQGYHVDRYLKLLGSWQSSERIYTPYHHLKLYQLDVQQFNKSLQNGNRHLP</sequence>
<dbReference type="Proteomes" id="UP000184476">
    <property type="component" value="Unassembled WGS sequence"/>
</dbReference>
<accession>A0A1M4YL69</accession>
<feature type="transmembrane region" description="Helical" evidence="8">
    <location>
        <begin position="376"/>
        <end position="394"/>
    </location>
</feature>
<reference evidence="9 10" key="1">
    <citation type="submission" date="2016-11" db="EMBL/GenBank/DDBJ databases">
        <authorList>
            <person name="Jaros S."/>
            <person name="Januszkiewicz K."/>
            <person name="Wedrychowicz H."/>
        </authorList>
    </citation>
    <scope>NUCLEOTIDE SEQUENCE [LARGE SCALE GENOMIC DNA]</scope>
    <source>
        <strain evidence="9 10">DSM 44666</strain>
    </source>
</reference>
<dbReference type="RefSeq" id="WP_073155037.1">
    <property type="nucleotide sequence ID" value="NZ_FQVL01000007.1"/>
</dbReference>
<dbReference type="InterPro" id="IPR050297">
    <property type="entry name" value="LipidA_mod_glycosyltrf_83"/>
</dbReference>
<feature type="transmembrane region" description="Helical" evidence="8">
    <location>
        <begin position="214"/>
        <end position="233"/>
    </location>
</feature>
<evidence type="ECO:0000256" key="6">
    <source>
        <dbReference type="ARBA" id="ARBA00022989"/>
    </source>
</evidence>
<evidence type="ECO:0000256" key="3">
    <source>
        <dbReference type="ARBA" id="ARBA00022676"/>
    </source>
</evidence>
<dbReference type="GO" id="GO:0009103">
    <property type="term" value="P:lipopolysaccharide biosynthetic process"/>
    <property type="evidence" value="ECO:0007669"/>
    <property type="project" value="UniProtKB-ARBA"/>
</dbReference>
<evidence type="ECO:0000256" key="8">
    <source>
        <dbReference type="SAM" id="Phobius"/>
    </source>
</evidence>
<dbReference type="STRING" id="112248.SAMN05444392_10718"/>
<evidence type="ECO:0000256" key="4">
    <source>
        <dbReference type="ARBA" id="ARBA00022679"/>
    </source>
</evidence>
<dbReference type="PANTHER" id="PTHR33908:SF11">
    <property type="entry name" value="MEMBRANE PROTEIN"/>
    <property type="match status" value="1"/>
</dbReference>
<evidence type="ECO:0000256" key="5">
    <source>
        <dbReference type="ARBA" id="ARBA00022692"/>
    </source>
</evidence>
<keyword evidence="3" id="KW-0328">Glycosyltransferase</keyword>
<keyword evidence="10" id="KW-1185">Reference proteome</keyword>
<dbReference type="OrthoDB" id="244199at2"/>
<evidence type="ECO:0000256" key="1">
    <source>
        <dbReference type="ARBA" id="ARBA00004651"/>
    </source>
</evidence>